<evidence type="ECO:0000256" key="1">
    <source>
        <dbReference type="SAM" id="SignalP"/>
    </source>
</evidence>
<dbReference type="AlphaFoldDB" id="A0A9P9WDK6"/>
<evidence type="ECO:0000259" key="3">
    <source>
        <dbReference type="Pfam" id="PF26335"/>
    </source>
</evidence>
<evidence type="ECO:0008006" key="6">
    <source>
        <dbReference type="Google" id="ProtNLM"/>
    </source>
</evidence>
<proteinExistence type="predicted"/>
<protein>
    <recommendedName>
        <fullName evidence="6">Beta-lactamase-related domain-containing protein</fullName>
    </recommendedName>
</protein>
<evidence type="ECO:0000313" key="4">
    <source>
        <dbReference type="EMBL" id="KAI1858192.1"/>
    </source>
</evidence>
<dbReference type="PANTHER" id="PTHR22935">
    <property type="entry name" value="PENICILLIN-BINDING PROTEIN"/>
    <property type="match status" value="1"/>
</dbReference>
<feature type="domain" description="Beta-lactamase-related" evidence="2">
    <location>
        <begin position="106"/>
        <end position="415"/>
    </location>
</feature>
<gene>
    <name evidence="4" type="ORF">JX265_010860</name>
</gene>
<sequence length="596" mass="64148">MQLSRHLLGTAALTLLLPQGALSLGEPCPLIGAYYPAPSLLGTSEHVRNAVKGAEAQLKEALKNGTLDGNTTSLSIDVYSLHDESPLYTFHYTPELLISQRTAGVEKIDSNTVYRIGSVSKLWTAYLYLITAGDRSWNYPITDFIPELAALAKERKASDNAIDNVAWEDITVGSLASHMAGLSREPAWNGGLAATLKAMGLPDQGGNSHSTCGDAERAFLPCNRTAFFQDYAKRHPSTTPFLTPAYSNGAYQIFSYALENITGRALSDDFQTRLVEPLGLNATYYFEPNTTDTSFIPINATVSWWNGNLQEEIPAGGYYSTINDMTRVGKAMLNFTLLSPAQTRRWIKPQAFTSSPNYAVGAPWEIIRAPGSPNSWIYTKTGDLGAYSGVTALMPDLNIGMSILAAGSRSGGQVRMATDILAENFVPAFWAQAKDETSAVYAGTYTDKKTNSTITVAAADDAPGLIVNKFILGGQDVLQTLSALLKSKFNLRLYHMGLSAKGANGTTTDSWRAIFETPASVSISHSTSCISWMSLNQYVYGGVGLDEFLFTIDPTGKNALALESRIAGVGIAKNGTAASGARKLARTTRLNSKLSI</sequence>
<dbReference type="InterPro" id="IPR058664">
    <property type="entry name" value="ARB_00930-like_C"/>
</dbReference>
<dbReference type="PANTHER" id="PTHR22935:SF97">
    <property type="entry name" value="BETA-LACTAMASE-RELATED DOMAIN-CONTAINING PROTEIN"/>
    <property type="match status" value="1"/>
</dbReference>
<keyword evidence="1" id="KW-0732">Signal</keyword>
<dbReference type="Pfam" id="PF26335">
    <property type="entry name" value="ARB_00930_C"/>
    <property type="match status" value="1"/>
</dbReference>
<evidence type="ECO:0000313" key="5">
    <source>
        <dbReference type="Proteomes" id="UP000829685"/>
    </source>
</evidence>
<feature type="signal peptide" evidence="1">
    <location>
        <begin position="1"/>
        <end position="23"/>
    </location>
</feature>
<feature type="chain" id="PRO_5040175710" description="Beta-lactamase-related domain-containing protein" evidence="1">
    <location>
        <begin position="24"/>
        <end position="596"/>
    </location>
</feature>
<dbReference type="SUPFAM" id="SSF56601">
    <property type="entry name" value="beta-lactamase/transpeptidase-like"/>
    <property type="match status" value="1"/>
</dbReference>
<dbReference type="InterPro" id="IPR051478">
    <property type="entry name" value="Beta-lactamase-like_AB/R"/>
</dbReference>
<dbReference type="Gene3D" id="3.40.710.10">
    <property type="entry name" value="DD-peptidase/beta-lactamase superfamily"/>
    <property type="match status" value="1"/>
</dbReference>
<dbReference type="InterPro" id="IPR012338">
    <property type="entry name" value="Beta-lactam/transpept-like"/>
</dbReference>
<name>A0A9P9WDK6_9PEZI</name>
<keyword evidence="5" id="KW-1185">Reference proteome</keyword>
<organism evidence="4 5">
    <name type="scientific">Neoarthrinium moseri</name>
    <dbReference type="NCBI Taxonomy" id="1658444"/>
    <lineage>
        <taxon>Eukaryota</taxon>
        <taxon>Fungi</taxon>
        <taxon>Dikarya</taxon>
        <taxon>Ascomycota</taxon>
        <taxon>Pezizomycotina</taxon>
        <taxon>Sordariomycetes</taxon>
        <taxon>Xylariomycetidae</taxon>
        <taxon>Amphisphaeriales</taxon>
        <taxon>Apiosporaceae</taxon>
        <taxon>Neoarthrinium</taxon>
    </lineage>
</organism>
<reference evidence="4" key="1">
    <citation type="submission" date="2021-03" db="EMBL/GenBank/DDBJ databases">
        <title>Revisited historic fungal species revealed as producer of novel bioactive compounds through whole genome sequencing and comparative genomics.</title>
        <authorList>
            <person name="Vignolle G.A."/>
            <person name="Hochenegger N."/>
            <person name="Mach R.L."/>
            <person name="Mach-Aigner A.R."/>
            <person name="Javad Rahimi M."/>
            <person name="Salim K.A."/>
            <person name="Chan C.M."/>
            <person name="Lim L.B.L."/>
            <person name="Cai F."/>
            <person name="Druzhinina I.S."/>
            <person name="U'Ren J.M."/>
            <person name="Derntl C."/>
        </authorList>
    </citation>
    <scope>NUCLEOTIDE SEQUENCE</scope>
    <source>
        <strain evidence="4">TUCIM 5799</strain>
    </source>
</reference>
<dbReference type="EMBL" id="JAFIMR010000037">
    <property type="protein sequence ID" value="KAI1858192.1"/>
    <property type="molecule type" value="Genomic_DNA"/>
</dbReference>
<dbReference type="Pfam" id="PF00144">
    <property type="entry name" value="Beta-lactamase"/>
    <property type="match status" value="1"/>
</dbReference>
<evidence type="ECO:0000259" key="2">
    <source>
        <dbReference type="Pfam" id="PF00144"/>
    </source>
</evidence>
<feature type="domain" description="Beta-lactamase-like ARB-00930-like C-terminal" evidence="3">
    <location>
        <begin position="433"/>
        <end position="573"/>
    </location>
</feature>
<accession>A0A9P9WDK6</accession>
<dbReference type="Proteomes" id="UP000829685">
    <property type="component" value="Unassembled WGS sequence"/>
</dbReference>
<dbReference type="InterPro" id="IPR001466">
    <property type="entry name" value="Beta-lactam-related"/>
</dbReference>
<comment type="caution">
    <text evidence="4">The sequence shown here is derived from an EMBL/GenBank/DDBJ whole genome shotgun (WGS) entry which is preliminary data.</text>
</comment>